<dbReference type="GO" id="GO:0005634">
    <property type="term" value="C:nucleus"/>
    <property type="evidence" value="ECO:0007669"/>
    <property type="project" value="TreeGrafter"/>
</dbReference>
<feature type="compositionally biased region" description="Low complexity" evidence="1">
    <location>
        <begin position="442"/>
        <end position="464"/>
    </location>
</feature>
<keyword evidence="4" id="KW-1185">Reference proteome</keyword>
<organism evidence="3 4">
    <name type="scientific">Kipferlia bialata</name>
    <dbReference type="NCBI Taxonomy" id="797122"/>
    <lineage>
        <taxon>Eukaryota</taxon>
        <taxon>Metamonada</taxon>
        <taxon>Carpediemonas-like organisms</taxon>
        <taxon>Kipferlia</taxon>
    </lineage>
</organism>
<name>A0A9K3CNJ1_9EUKA</name>
<accession>A0A9K3CNJ1</accession>
<reference evidence="3 4" key="1">
    <citation type="journal article" date="2018" name="PLoS ONE">
        <title>The draft genome of Kipferlia bialata reveals reductive genome evolution in fornicate parasites.</title>
        <authorList>
            <person name="Tanifuji G."/>
            <person name="Takabayashi S."/>
            <person name="Kume K."/>
            <person name="Takagi M."/>
            <person name="Nakayama T."/>
            <person name="Kamikawa R."/>
            <person name="Inagaki Y."/>
            <person name="Hashimoto T."/>
        </authorList>
    </citation>
    <scope>NUCLEOTIDE SEQUENCE [LARGE SCALE GENOMIC DNA]</scope>
    <source>
        <strain evidence="3">NY0173</strain>
    </source>
</reference>
<feature type="compositionally biased region" description="Gly residues" evidence="1">
    <location>
        <begin position="310"/>
        <end position="343"/>
    </location>
</feature>
<dbReference type="PANTHER" id="PTHR12341:SF41">
    <property type="entry name" value="5'-3' EXORIBONUCLEASE 2"/>
    <property type="match status" value="1"/>
</dbReference>
<protein>
    <submittedName>
        <fullName evidence="3">5'-3' exoribonuclease</fullName>
    </submittedName>
</protein>
<dbReference type="Pfam" id="PF17846">
    <property type="entry name" value="XRN_M"/>
    <property type="match status" value="1"/>
</dbReference>
<dbReference type="PANTHER" id="PTHR12341">
    <property type="entry name" value="5'-&gt;3' EXORIBONUCLEASE"/>
    <property type="match status" value="1"/>
</dbReference>
<dbReference type="Gene3D" id="1.25.40.1050">
    <property type="match status" value="1"/>
</dbReference>
<dbReference type="AlphaFoldDB" id="A0A9K3CNJ1"/>
<feature type="domain" description="Xrn1 helical" evidence="2">
    <location>
        <begin position="4"/>
        <end position="200"/>
    </location>
</feature>
<dbReference type="GO" id="GO:0004534">
    <property type="term" value="F:5'-3' RNA exonuclease activity"/>
    <property type="evidence" value="ECO:0007669"/>
    <property type="project" value="TreeGrafter"/>
</dbReference>
<comment type="caution">
    <text evidence="3">The sequence shown here is derived from an EMBL/GenBank/DDBJ whole genome shotgun (WGS) entry which is preliminary data.</text>
</comment>
<dbReference type="InterPro" id="IPR027073">
    <property type="entry name" value="5_3_exoribonuclease"/>
</dbReference>
<evidence type="ECO:0000256" key="1">
    <source>
        <dbReference type="SAM" id="MobiDB-lite"/>
    </source>
</evidence>
<sequence length="475" mass="52785">MDTRVAGICQHYIDGLRWVLKYYYVGCTDWGWCYPEHYAPMITDIARCVPAESKFDHDSQPFPPYAQLLGVLPPSSAGALPLPLQSLLRDKDSPLAAIYPRHFTLDMVGKRREWQAVARLPLITDGSVITRELDKRWAEVADQLTEDDHHRNTLTCPMVYVNMDGTAMVSQYGDAAPAVQQAALKKGMSPEDMVPKAGHVTFETASIQGDVMAPPEYLCSPLMQSIPVVYKPCVDEPVGLNKAVTVGFECDRLSVDAQHLNGLPILYTLLPGASGPEPPVVDQMEWERLGGKRKEQSDFLEDFGLNRRGFGGRGYHQQGGRGGFRGGRGGRGGFQGQRGGRGGYQQRQAPGMGARQQFQQQLGAGLVPGQAPSHAPGQRGYQGGQGQRQGGYQQQGYQQQQRYPQQQRQYQPQQQQHRPQYQQRPQQSYQGQAPGQRPAIFGQGQSMQGQGYGQQQAPGRQPQMGDRKKRYQADW</sequence>
<dbReference type="EMBL" id="BDIP01000010">
    <property type="protein sequence ID" value="GIQ79460.1"/>
    <property type="molecule type" value="Genomic_DNA"/>
</dbReference>
<feature type="compositionally biased region" description="Gly residues" evidence="1">
    <location>
        <begin position="380"/>
        <end position="389"/>
    </location>
</feature>
<feature type="region of interest" description="Disordered" evidence="1">
    <location>
        <begin position="310"/>
        <end position="475"/>
    </location>
</feature>
<evidence type="ECO:0000313" key="3">
    <source>
        <dbReference type="EMBL" id="GIQ79460.1"/>
    </source>
</evidence>
<dbReference type="OrthoDB" id="372487at2759"/>
<dbReference type="InterPro" id="IPR041412">
    <property type="entry name" value="Xrn1_helical"/>
</dbReference>
<dbReference type="GO" id="GO:0000956">
    <property type="term" value="P:nuclear-transcribed mRNA catabolic process"/>
    <property type="evidence" value="ECO:0007669"/>
    <property type="project" value="TreeGrafter"/>
</dbReference>
<dbReference type="GO" id="GO:0003723">
    <property type="term" value="F:RNA binding"/>
    <property type="evidence" value="ECO:0007669"/>
    <property type="project" value="TreeGrafter"/>
</dbReference>
<evidence type="ECO:0000259" key="2">
    <source>
        <dbReference type="Pfam" id="PF17846"/>
    </source>
</evidence>
<evidence type="ECO:0000313" key="4">
    <source>
        <dbReference type="Proteomes" id="UP000265618"/>
    </source>
</evidence>
<gene>
    <name evidence="3" type="ORF">KIPB_000107</name>
</gene>
<feature type="compositionally biased region" description="Low complexity" evidence="1">
    <location>
        <begin position="390"/>
        <end position="432"/>
    </location>
</feature>
<proteinExistence type="predicted"/>
<dbReference type="Proteomes" id="UP000265618">
    <property type="component" value="Unassembled WGS sequence"/>
</dbReference>